<evidence type="ECO:0000256" key="1">
    <source>
        <dbReference type="ARBA" id="ARBA00004370"/>
    </source>
</evidence>
<feature type="chain" id="PRO_5037565240" evidence="6">
    <location>
        <begin position="25"/>
        <end position="750"/>
    </location>
</feature>
<dbReference type="PANTHER" id="PTHR12815:SF47">
    <property type="entry name" value="TRANSLOCATION AND ASSEMBLY MODULE SUBUNIT TAMA"/>
    <property type="match status" value="1"/>
</dbReference>
<dbReference type="Pfam" id="PF01103">
    <property type="entry name" value="Omp85"/>
    <property type="match status" value="1"/>
</dbReference>
<dbReference type="Gene3D" id="2.40.160.50">
    <property type="entry name" value="membrane protein fhac: a member of the omp85/tpsb transporter family"/>
    <property type="match status" value="1"/>
</dbReference>
<organism evidence="8 9">
    <name type="scientific">Mucilaginibacter glaciei</name>
    <dbReference type="NCBI Taxonomy" id="2772109"/>
    <lineage>
        <taxon>Bacteria</taxon>
        <taxon>Pseudomonadati</taxon>
        <taxon>Bacteroidota</taxon>
        <taxon>Sphingobacteriia</taxon>
        <taxon>Sphingobacteriales</taxon>
        <taxon>Sphingobacteriaceae</taxon>
        <taxon>Mucilaginibacter</taxon>
    </lineage>
</organism>
<evidence type="ECO:0000256" key="2">
    <source>
        <dbReference type="ARBA" id="ARBA00022692"/>
    </source>
</evidence>
<evidence type="ECO:0000256" key="6">
    <source>
        <dbReference type="SAM" id="SignalP"/>
    </source>
</evidence>
<dbReference type="InterPro" id="IPR000184">
    <property type="entry name" value="Bac_surfAg_D15"/>
</dbReference>
<evidence type="ECO:0000313" key="8">
    <source>
        <dbReference type="EMBL" id="MBD1392516.1"/>
    </source>
</evidence>
<feature type="signal peptide" evidence="6">
    <location>
        <begin position="1"/>
        <end position="24"/>
    </location>
</feature>
<dbReference type="RefSeq" id="WP_191161535.1">
    <property type="nucleotide sequence ID" value="NZ_JACWMX010000002.1"/>
</dbReference>
<dbReference type="PROSITE" id="PS51257">
    <property type="entry name" value="PROKAR_LIPOPROTEIN"/>
    <property type="match status" value="1"/>
</dbReference>
<protein>
    <submittedName>
        <fullName evidence="8">BamA/TamA family outer membrane protein</fullName>
    </submittedName>
</protein>
<evidence type="ECO:0000256" key="3">
    <source>
        <dbReference type="ARBA" id="ARBA00022729"/>
    </source>
</evidence>
<keyword evidence="3 6" id="KW-0732">Signal</keyword>
<feature type="domain" description="Bacterial surface antigen (D15)" evidence="7">
    <location>
        <begin position="358"/>
        <end position="721"/>
    </location>
</feature>
<dbReference type="PANTHER" id="PTHR12815">
    <property type="entry name" value="SORTING AND ASSEMBLY MACHINERY SAMM50 PROTEIN FAMILY MEMBER"/>
    <property type="match status" value="1"/>
</dbReference>
<dbReference type="GO" id="GO:0019867">
    <property type="term" value="C:outer membrane"/>
    <property type="evidence" value="ECO:0007669"/>
    <property type="project" value="InterPro"/>
</dbReference>
<evidence type="ECO:0000256" key="4">
    <source>
        <dbReference type="ARBA" id="ARBA00023136"/>
    </source>
</evidence>
<comment type="caution">
    <text evidence="8">The sequence shown here is derived from an EMBL/GenBank/DDBJ whole genome shotgun (WGS) entry which is preliminary data.</text>
</comment>
<name>A0A926S588_9SPHI</name>
<evidence type="ECO:0000256" key="5">
    <source>
        <dbReference type="ARBA" id="ARBA00023237"/>
    </source>
</evidence>
<accession>A0A926S588</accession>
<dbReference type="InterPro" id="IPR039910">
    <property type="entry name" value="D15-like"/>
</dbReference>
<evidence type="ECO:0000259" key="7">
    <source>
        <dbReference type="Pfam" id="PF01103"/>
    </source>
</evidence>
<proteinExistence type="predicted"/>
<gene>
    <name evidence="8" type="ORF">IDJ76_05335</name>
</gene>
<keyword evidence="9" id="KW-1185">Reference proteome</keyword>
<dbReference type="AlphaFoldDB" id="A0A926S588"/>
<keyword evidence="5" id="KW-0998">Cell outer membrane</keyword>
<evidence type="ECO:0000313" key="9">
    <source>
        <dbReference type="Proteomes" id="UP000619078"/>
    </source>
</evidence>
<keyword evidence="2" id="KW-0812">Transmembrane</keyword>
<dbReference type="EMBL" id="JACWMX010000002">
    <property type="protein sequence ID" value="MBD1392516.1"/>
    <property type="molecule type" value="Genomic_DNA"/>
</dbReference>
<keyword evidence="4" id="KW-0472">Membrane</keyword>
<comment type="subcellular location">
    <subcellularLocation>
        <location evidence="1">Membrane</location>
    </subcellularLocation>
</comment>
<reference evidence="8" key="1">
    <citation type="submission" date="2020-09" db="EMBL/GenBank/DDBJ databases">
        <title>Novel species of Mucilaginibacter isolated from a glacier on the Tibetan Plateau.</title>
        <authorList>
            <person name="Liu Q."/>
            <person name="Xin Y.-H."/>
        </authorList>
    </citation>
    <scope>NUCLEOTIDE SEQUENCE</scope>
    <source>
        <strain evidence="8">ZB1P21</strain>
    </source>
</reference>
<sequence>MIKHLRYLLFVTVLLSACSTTKYLADGQKLYSGTEIIVKDSSIKKSDANNIKAEMKALVRPKPNSSLLGLRVKLWLYFKTKARKGFIQKFFSKYGEPPVLISQVDLAKNSTIMQNRLQNESYFQATVSGDTVGKAKTAKAVFTALPGPPYIIRNVTFPIATDNSLDTAVRGTMKETLLKKGDKYNLDVIKSERLRIDARLKEKGFFYFAPEQLIVQYDSTIINHQVDLNVKIKPATPERAREIYSIRNIYVYPNYSLRDTSLKLDSANAYRWYNIVDPRNTARPYLFANTVLLHPNDTYSRTTHNNSLNRFINLGPYRYVKNRFEDVTPDSPKLDVYYFLTPYKRKSLQLELLGRTTSANYTGSQINLSWKNRNAFKGGELLTFTLFASTDVQAGGQNGGFNVFQYGAQTSLSWPRIIAPFNVKSSNAYIPRTVLSVGYTATDRQKLYALNTFSGSFGYQFKTDIHKLHELNLLEISSTKLRNVQQLYLDSIAKTSNPALKHVIDPQFTWGPSYAYSYDNTTEDYRTNSIYYRGKVSLSNNLYGIITGADTLAGKDKKFLGSTFNQYVKAEGEFRFFHKINAGNKIAARVLAGVGLPYGNSTILPYSQQFFIGGPNSLRGFRARSIGPGSVDATALNNGFIADQSGDIKLEANLEYRAKLFSIVYGALFADAGNVWNAKPHQAGGTFGPNFYKQLGVDAGFGLRFDATVLVLRTDLGFPLITPYINGSGSRSVTPSFKNAIFNLAIGYPF</sequence>
<dbReference type="Proteomes" id="UP000619078">
    <property type="component" value="Unassembled WGS sequence"/>
</dbReference>